<organism evidence="2 3">
    <name type="scientific">Tardiphaga alba</name>
    <dbReference type="NCBI Taxonomy" id="340268"/>
    <lineage>
        <taxon>Bacteria</taxon>
        <taxon>Pseudomonadati</taxon>
        <taxon>Pseudomonadota</taxon>
        <taxon>Alphaproteobacteria</taxon>
        <taxon>Hyphomicrobiales</taxon>
        <taxon>Nitrobacteraceae</taxon>
        <taxon>Tardiphaga</taxon>
    </lineage>
</organism>
<keyword evidence="1" id="KW-1133">Transmembrane helix</keyword>
<evidence type="ECO:0000313" key="2">
    <source>
        <dbReference type="EMBL" id="QUS40596.1"/>
    </source>
</evidence>
<accession>A0ABX8ABC5</accession>
<evidence type="ECO:0000313" key="3">
    <source>
        <dbReference type="Proteomes" id="UP000682843"/>
    </source>
</evidence>
<dbReference type="NCBIfam" id="NF046037">
    <property type="entry name" value="carphisopro"/>
    <property type="match status" value="1"/>
</dbReference>
<evidence type="ECO:0000256" key="1">
    <source>
        <dbReference type="SAM" id="Phobius"/>
    </source>
</evidence>
<name>A0ABX8ABC5_9BRAD</name>
<proteinExistence type="predicted"/>
<keyword evidence="3" id="KW-1185">Reference proteome</keyword>
<evidence type="ECO:0008006" key="4">
    <source>
        <dbReference type="Google" id="ProtNLM"/>
    </source>
</evidence>
<reference evidence="2 3" key="1">
    <citation type="submission" date="2019-02" db="EMBL/GenBank/DDBJ databases">
        <title>Emended description of the genus Rhodopseudomonas and description of Rhodopseudomonas albus sp. nov., a non-phototrophic, heavy-metal-tolerant bacterium isolated from garden soil.</title>
        <authorList>
            <person name="Bao Z."/>
            <person name="Cao W.W."/>
            <person name="Sato Y."/>
            <person name="Nishizawa T."/>
            <person name="Zhao J."/>
            <person name="Guo Y."/>
            <person name="Ohta H."/>
        </authorList>
    </citation>
    <scope>NUCLEOTIDE SEQUENCE [LARGE SCALE GENOMIC DNA]</scope>
    <source>
        <strain evidence="2 3">SK50-23</strain>
    </source>
</reference>
<keyword evidence="1" id="KW-0812">Transmembrane</keyword>
<dbReference type="EMBL" id="CP036498">
    <property type="protein sequence ID" value="QUS40596.1"/>
    <property type="molecule type" value="Genomic_DNA"/>
</dbReference>
<protein>
    <recommendedName>
        <fullName evidence="4">YdaS antitoxin of YdaST toxin-antitoxin system</fullName>
    </recommendedName>
</protein>
<gene>
    <name evidence="2" type="ORF">RPMA_18440</name>
</gene>
<dbReference type="InterPro" id="IPR059216">
    <property type="entry name" value="LeuA_carph_isopro_dom"/>
</dbReference>
<keyword evidence="1" id="KW-0472">Membrane</keyword>
<dbReference type="RefSeq" id="WP_211909181.1">
    <property type="nucleotide sequence ID" value="NZ_CP036498.1"/>
</dbReference>
<sequence length="83" mass="9075">MNTIDEVFAAFSGTSAFAAALGLNLSTASEMRRRSSIPVRYWPKLVDAARERAIDGITFDTLVAMHVPAPETQNPMFSEQVNS</sequence>
<feature type="transmembrane region" description="Helical" evidence="1">
    <location>
        <begin position="6"/>
        <end position="25"/>
    </location>
</feature>
<dbReference type="Proteomes" id="UP000682843">
    <property type="component" value="Chromosome"/>
</dbReference>